<proteinExistence type="predicted"/>
<comment type="caution">
    <text evidence="1">The sequence shown here is derived from an EMBL/GenBank/DDBJ whole genome shotgun (WGS) entry which is preliminary data.</text>
</comment>
<evidence type="ECO:0000313" key="2">
    <source>
        <dbReference type="Proteomes" id="UP001159363"/>
    </source>
</evidence>
<protein>
    <submittedName>
        <fullName evidence="1">Uncharacterized protein</fullName>
    </submittedName>
</protein>
<organism evidence="1 2">
    <name type="scientific">Dryococelus australis</name>
    <dbReference type="NCBI Taxonomy" id="614101"/>
    <lineage>
        <taxon>Eukaryota</taxon>
        <taxon>Metazoa</taxon>
        <taxon>Ecdysozoa</taxon>
        <taxon>Arthropoda</taxon>
        <taxon>Hexapoda</taxon>
        <taxon>Insecta</taxon>
        <taxon>Pterygota</taxon>
        <taxon>Neoptera</taxon>
        <taxon>Polyneoptera</taxon>
        <taxon>Phasmatodea</taxon>
        <taxon>Verophasmatodea</taxon>
        <taxon>Anareolatae</taxon>
        <taxon>Phasmatidae</taxon>
        <taxon>Eurycanthinae</taxon>
        <taxon>Dryococelus</taxon>
    </lineage>
</organism>
<dbReference type="EMBL" id="JARBHB010000007">
    <property type="protein sequence ID" value="KAJ8878902.1"/>
    <property type="molecule type" value="Genomic_DNA"/>
</dbReference>
<accession>A0ABQ9H3Q9</accession>
<gene>
    <name evidence="1" type="ORF">PR048_019505</name>
</gene>
<name>A0ABQ9H3Q9_9NEOP</name>
<sequence length="216" mass="24301">MWESSPTMPLACGFSWGSTISPPFYSVAAPYSPQSPSSALKTSILRGRQYLFTHSRRLSAEALPCYDWGQDGYVLHRNLCAETYRFPATNKTPPHHMLTSPTSATYCTLFFFWVHLQEGLGCDDQRRLTQTRYLRTMFWCTRSPIPGRPRSAAAITRTSSSFSDSTKVWQIKPLIWPLRKGGVKLENPEKTRRPAASSGTIITWRKSGSDAAGDLK</sequence>
<dbReference type="Proteomes" id="UP001159363">
    <property type="component" value="Chromosome 6"/>
</dbReference>
<reference evidence="1 2" key="1">
    <citation type="submission" date="2023-02" db="EMBL/GenBank/DDBJ databases">
        <title>LHISI_Scaffold_Assembly.</title>
        <authorList>
            <person name="Stuart O.P."/>
            <person name="Cleave R."/>
            <person name="Magrath M.J.L."/>
            <person name="Mikheyev A.S."/>
        </authorList>
    </citation>
    <scope>NUCLEOTIDE SEQUENCE [LARGE SCALE GENOMIC DNA]</scope>
    <source>
        <strain evidence="1">Daus_M_001</strain>
        <tissue evidence="1">Leg muscle</tissue>
    </source>
</reference>
<evidence type="ECO:0000313" key="1">
    <source>
        <dbReference type="EMBL" id="KAJ8878902.1"/>
    </source>
</evidence>
<keyword evidence="2" id="KW-1185">Reference proteome</keyword>